<evidence type="ECO:0000256" key="5">
    <source>
        <dbReference type="ARBA" id="ARBA00049117"/>
    </source>
</evidence>
<dbReference type="InterPro" id="IPR051316">
    <property type="entry name" value="Zinc-reg_GTPase_activator"/>
</dbReference>
<evidence type="ECO:0000313" key="6">
    <source>
        <dbReference type="EMBL" id="THF74881.1"/>
    </source>
</evidence>
<accession>A0A4S4BJW0</accession>
<dbReference type="SUPFAM" id="SSF52540">
    <property type="entry name" value="P-loop containing nucleoside triphosphate hydrolases"/>
    <property type="match status" value="1"/>
</dbReference>
<organism evidence="6 7">
    <name type="scientific">Metabacillus sediminilitoris</name>
    <dbReference type="NCBI Taxonomy" id="2567941"/>
    <lineage>
        <taxon>Bacteria</taxon>
        <taxon>Bacillati</taxon>
        <taxon>Bacillota</taxon>
        <taxon>Bacilli</taxon>
        <taxon>Bacillales</taxon>
        <taxon>Bacillaceae</taxon>
        <taxon>Metabacillus</taxon>
    </lineage>
</organism>
<name>A0A4S4BJW0_9BACI</name>
<dbReference type="InterPro" id="IPR036627">
    <property type="entry name" value="CobW-likC_sf"/>
</dbReference>
<dbReference type="Proteomes" id="UP000310334">
    <property type="component" value="Unassembled WGS sequence"/>
</dbReference>
<dbReference type="GO" id="GO:0005737">
    <property type="term" value="C:cytoplasm"/>
    <property type="evidence" value="ECO:0007669"/>
    <property type="project" value="TreeGrafter"/>
</dbReference>
<dbReference type="SMART" id="SM00833">
    <property type="entry name" value="CobW_C"/>
    <property type="match status" value="1"/>
</dbReference>
<dbReference type="PANTHER" id="PTHR13748">
    <property type="entry name" value="COBW-RELATED"/>
    <property type="match status" value="1"/>
</dbReference>
<evidence type="ECO:0000256" key="3">
    <source>
        <dbReference type="ARBA" id="ARBA00023186"/>
    </source>
</evidence>
<dbReference type="Gene3D" id="3.40.50.300">
    <property type="entry name" value="P-loop containing nucleotide triphosphate hydrolases"/>
    <property type="match status" value="1"/>
</dbReference>
<dbReference type="PANTHER" id="PTHR13748:SF62">
    <property type="entry name" value="COBW DOMAIN-CONTAINING PROTEIN"/>
    <property type="match status" value="1"/>
</dbReference>
<keyword evidence="1" id="KW-0547">Nucleotide-binding</keyword>
<dbReference type="AlphaFoldDB" id="A0A4S4BJW0"/>
<sequence length="319" mass="36341">MRKIPVFILNGFLGSGKTTVLLKMIEQYKSENKKVAIILNELGAVNVEAHLFKDQQLTELLNGCICCTIQNDLHQTLKALAVQHEKEPIEVLLIEGTGVAHPLEIAEVFTNGHMQQVFDLESVIGVVDASHFLEYLSIFDSTKEIRTLMKEQVLHSSIVLLNKIDCVNDQKLAKINRKVDSLKKDEVPVLMTSYGDVDFEMLRKKRIGQIDFQLKNNHHGDHQHHEPHHGTIKTVKIEQVPVIDKRTLTNWLINLPNDVIRAKGLVQLTGDSTLTHVQFADKLVRYTKMGKNDERQSIFVFIGKDLNEEMFQEFSQGIF</sequence>
<keyword evidence="2" id="KW-0378">Hydrolase</keyword>
<proteinExistence type="inferred from homology"/>
<dbReference type="Pfam" id="PF02492">
    <property type="entry name" value="cobW"/>
    <property type="match status" value="1"/>
</dbReference>
<keyword evidence="7" id="KW-1185">Reference proteome</keyword>
<comment type="catalytic activity">
    <reaction evidence="5">
        <text>GTP + H2O = GDP + phosphate + H(+)</text>
        <dbReference type="Rhea" id="RHEA:19669"/>
        <dbReference type="ChEBI" id="CHEBI:15377"/>
        <dbReference type="ChEBI" id="CHEBI:15378"/>
        <dbReference type="ChEBI" id="CHEBI:37565"/>
        <dbReference type="ChEBI" id="CHEBI:43474"/>
        <dbReference type="ChEBI" id="CHEBI:58189"/>
    </reaction>
    <physiologicalReaction direction="left-to-right" evidence="5">
        <dbReference type="Rhea" id="RHEA:19670"/>
    </physiologicalReaction>
</comment>
<evidence type="ECO:0000313" key="7">
    <source>
        <dbReference type="Proteomes" id="UP000310334"/>
    </source>
</evidence>
<dbReference type="GO" id="GO:0000166">
    <property type="term" value="F:nucleotide binding"/>
    <property type="evidence" value="ECO:0007669"/>
    <property type="project" value="UniProtKB-KW"/>
</dbReference>
<evidence type="ECO:0000256" key="2">
    <source>
        <dbReference type="ARBA" id="ARBA00022801"/>
    </source>
</evidence>
<comment type="similarity">
    <text evidence="4">Belongs to the SIMIBI class G3E GTPase family. ZNG1 subfamily.</text>
</comment>
<dbReference type="InterPro" id="IPR003495">
    <property type="entry name" value="CobW/HypB/UreG_nucleotide-bd"/>
</dbReference>
<dbReference type="GO" id="GO:0016787">
    <property type="term" value="F:hydrolase activity"/>
    <property type="evidence" value="ECO:0007669"/>
    <property type="project" value="UniProtKB-KW"/>
</dbReference>
<evidence type="ECO:0000256" key="1">
    <source>
        <dbReference type="ARBA" id="ARBA00022741"/>
    </source>
</evidence>
<dbReference type="EMBL" id="SSNT01000032">
    <property type="protein sequence ID" value="THF74881.1"/>
    <property type="molecule type" value="Genomic_DNA"/>
</dbReference>
<keyword evidence="3" id="KW-0143">Chaperone</keyword>
<dbReference type="Gene3D" id="3.30.1220.10">
    <property type="entry name" value="CobW-like, C-terminal domain"/>
    <property type="match status" value="1"/>
</dbReference>
<comment type="caution">
    <text evidence="6">The sequence shown here is derived from an EMBL/GenBank/DDBJ whole genome shotgun (WGS) entry which is preliminary data.</text>
</comment>
<reference evidence="6 7" key="1">
    <citation type="submission" date="2019-04" db="EMBL/GenBank/DDBJ databases">
        <title>Bacillus sediminilitoris sp. nov., isolated from a tidal flat sediment on the East China Sea.</title>
        <authorList>
            <person name="Wei Y."/>
            <person name="Mao H."/>
            <person name="Fang J."/>
        </authorList>
    </citation>
    <scope>NUCLEOTIDE SEQUENCE [LARGE SCALE GENOMIC DNA]</scope>
    <source>
        <strain evidence="6 7">DSL-17</strain>
    </source>
</reference>
<dbReference type="InterPro" id="IPR011629">
    <property type="entry name" value="CobW-like_C"/>
</dbReference>
<dbReference type="RefSeq" id="WP_136358852.1">
    <property type="nucleotide sequence ID" value="NZ_CP046266.1"/>
</dbReference>
<dbReference type="Pfam" id="PF07683">
    <property type="entry name" value="CobW_C"/>
    <property type="match status" value="1"/>
</dbReference>
<dbReference type="OrthoDB" id="9808822at2"/>
<evidence type="ECO:0000256" key="4">
    <source>
        <dbReference type="ARBA" id="ARBA00034320"/>
    </source>
</evidence>
<protein>
    <submittedName>
        <fullName evidence="6">GTP-binding protein</fullName>
    </submittedName>
</protein>
<dbReference type="SUPFAM" id="SSF90002">
    <property type="entry name" value="Hypothetical protein YjiA, C-terminal domain"/>
    <property type="match status" value="1"/>
</dbReference>
<gene>
    <name evidence="6" type="ORF">E6W99_24730</name>
</gene>
<dbReference type="CDD" id="cd03112">
    <property type="entry name" value="CobW-like"/>
    <property type="match status" value="1"/>
</dbReference>
<dbReference type="InterPro" id="IPR027417">
    <property type="entry name" value="P-loop_NTPase"/>
</dbReference>